<feature type="disulfide bond" description="Redox-active" evidence="6">
    <location>
        <begin position="43"/>
        <end position="48"/>
    </location>
</feature>
<accession>A0AAU4K6H9</accession>
<keyword evidence="2" id="KW-0285">Flavoprotein</keyword>
<feature type="binding site" evidence="5">
    <location>
        <begin position="176"/>
        <end position="183"/>
    </location>
    <ligand>
        <name>NAD(+)</name>
        <dbReference type="ChEBI" id="CHEBI:57540"/>
    </ligand>
</feature>
<evidence type="ECO:0000256" key="4">
    <source>
        <dbReference type="ARBA" id="ARBA00023027"/>
    </source>
</evidence>
<dbReference type="SUPFAM" id="SSF51905">
    <property type="entry name" value="FAD/NAD(P)-binding domain"/>
    <property type="match status" value="1"/>
</dbReference>
<dbReference type="InterPro" id="IPR016156">
    <property type="entry name" value="FAD/NAD-linked_Rdtase_dimer_sf"/>
</dbReference>
<dbReference type="PANTHER" id="PTHR22912:SF151">
    <property type="entry name" value="DIHYDROLIPOYL DEHYDROGENASE, MITOCHONDRIAL"/>
    <property type="match status" value="1"/>
</dbReference>
<dbReference type="PRINTS" id="PR00368">
    <property type="entry name" value="FADPNR"/>
</dbReference>
<dbReference type="InterPro" id="IPR050151">
    <property type="entry name" value="Class-I_Pyr_Nuc-Dis_Oxidored"/>
</dbReference>
<evidence type="ECO:0000259" key="9">
    <source>
        <dbReference type="Pfam" id="PF07992"/>
    </source>
</evidence>
<dbReference type="PIRSF" id="PIRSF000350">
    <property type="entry name" value="Mercury_reductase_MerA"/>
    <property type="match status" value="1"/>
</dbReference>
<comment type="similarity">
    <text evidence="1">Belongs to the class-I pyridine nucleotide-disulfide oxidoreductase family.</text>
</comment>
<dbReference type="Gene3D" id="3.50.50.60">
    <property type="entry name" value="FAD/NAD(P)-binding domain"/>
    <property type="match status" value="2"/>
</dbReference>
<dbReference type="RefSeq" id="WP_328858702.1">
    <property type="nucleotide sequence ID" value="NZ_CP108021.1"/>
</dbReference>
<keyword evidence="11" id="KW-1185">Reference proteome</keyword>
<organism evidence="10 11">
    <name type="scientific">Williamsia herbipolensis</name>
    <dbReference type="NCBI Taxonomy" id="1603258"/>
    <lineage>
        <taxon>Bacteria</taxon>
        <taxon>Bacillati</taxon>
        <taxon>Actinomycetota</taxon>
        <taxon>Actinomycetes</taxon>
        <taxon>Mycobacteriales</taxon>
        <taxon>Nocardiaceae</taxon>
        <taxon>Williamsia</taxon>
    </lineage>
</organism>
<dbReference type="AlphaFoldDB" id="A0AAU4K6H9"/>
<evidence type="ECO:0000256" key="1">
    <source>
        <dbReference type="ARBA" id="ARBA00007532"/>
    </source>
</evidence>
<dbReference type="InterPro" id="IPR001100">
    <property type="entry name" value="Pyr_nuc-diS_OxRdtase"/>
</dbReference>
<evidence type="ECO:0000256" key="3">
    <source>
        <dbReference type="ARBA" id="ARBA00022827"/>
    </source>
</evidence>
<dbReference type="Gene3D" id="3.30.390.30">
    <property type="match status" value="1"/>
</dbReference>
<name>A0AAU4K6H9_9NOCA</name>
<feature type="binding site" evidence="5">
    <location>
        <position position="52"/>
    </location>
    <ligand>
        <name>FAD</name>
        <dbReference type="ChEBI" id="CHEBI:57692"/>
    </ligand>
</feature>
<proteinExistence type="inferred from homology"/>
<comment type="cofactor">
    <cofactor evidence="5">
        <name>FAD</name>
        <dbReference type="ChEBI" id="CHEBI:57692"/>
    </cofactor>
    <text evidence="5">Binds 1 FAD per subunit.</text>
</comment>
<feature type="region of interest" description="Disordered" evidence="7">
    <location>
        <begin position="232"/>
        <end position="256"/>
    </location>
</feature>
<feature type="domain" description="FAD/NAD(P)-binding" evidence="9">
    <location>
        <begin position="5"/>
        <end position="325"/>
    </location>
</feature>
<dbReference type="InterPro" id="IPR036188">
    <property type="entry name" value="FAD/NAD-bd_sf"/>
</dbReference>
<dbReference type="SUPFAM" id="SSF55424">
    <property type="entry name" value="FAD/NAD-linked reductases, dimerisation (C-terminal) domain"/>
    <property type="match status" value="1"/>
</dbReference>
<feature type="binding site" evidence="5">
    <location>
        <begin position="141"/>
        <end position="143"/>
    </location>
    <ligand>
        <name>FAD</name>
        <dbReference type="ChEBI" id="CHEBI:57692"/>
    </ligand>
</feature>
<evidence type="ECO:0000256" key="5">
    <source>
        <dbReference type="PIRSR" id="PIRSR000350-3"/>
    </source>
</evidence>
<sequence>MNDTYDVIVIGGGPAGEVAAQFAIAGSDRTAAIVEADLLGGECSYWACMPSKALLRPVEVAAAGRHLDGVSVGDLDTAALLARRDTWVSGYDDSGQRSWAQGAGIDVISGRGALVGDRTVRVTTDDGERTLSARQAVVLGTGSTASVPGVFADVHPWTSRDATGVREVPESLIVIGGGVVACEAATWMSALGTAVTMLVRGQVLGALDDFVGEAVIEGLRAAGVEVRTGVSISDPRRDDVTPDAGDGSSVGVSHGGPVTVAVDGEDLTAAEILVAAGRTPATDGLGLDSVGIDDPSDLSAVDPGGHDWLYAVGDVSFGPMLTHWGKYQARVVGARIAARAEGRTPPPVRDDVPVPQAVFTDPQVGSTGLTARDARERGRPVTVVSQPITAASGIGLLRDDATGTAQIVVDDETRTLVGATFVGPEVGELIHAATIAIVGKVTVDDLWHAVPSYPTGSEIWLRLLEKYFGY</sequence>
<dbReference type="Pfam" id="PF07992">
    <property type="entry name" value="Pyr_redox_2"/>
    <property type="match status" value="1"/>
</dbReference>
<keyword evidence="4 5" id="KW-0520">NAD</keyword>
<evidence type="ECO:0000313" key="10">
    <source>
        <dbReference type="EMBL" id="WUM21705.1"/>
    </source>
</evidence>
<dbReference type="InterPro" id="IPR004099">
    <property type="entry name" value="Pyr_nucl-diS_OxRdtase_dimer"/>
</dbReference>
<keyword evidence="5" id="KW-0547">Nucleotide-binding</keyword>
<dbReference type="GO" id="GO:0050660">
    <property type="term" value="F:flavin adenine dinucleotide binding"/>
    <property type="evidence" value="ECO:0007669"/>
    <property type="project" value="TreeGrafter"/>
</dbReference>
<feature type="binding site" evidence="5">
    <location>
        <position position="314"/>
    </location>
    <ligand>
        <name>FAD</name>
        <dbReference type="ChEBI" id="CHEBI:57692"/>
    </ligand>
</feature>
<evidence type="ECO:0000259" key="8">
    <source>
        <dbReference type="Pfam" id="PF02852"/>
    </source>
</evidence>
<feature type="domain" description="Pyridine nucleotide-disulphide oxidoreductase dimerisation" evidence="8">
    <location>
        <begin position="354"/>
        <end position="460"/>
    </location>
</feature>
<reference evidence="10 11" key="1">
    <citation type="submission" date="2022-10" db="EMBL/GenBank/DDBJ databases">
        <title>The complete genomes of actinobacterial strains from the NBC collection.</title>
        <authorList>
            <person name="Joergensen T.S."/>
            <person name="Alvarez Arevalo M."/>
            <person name="Sterndorff E.B."/>
            <person name="Faurdal D."/>
            <person name="Vuksanovic O."/>
            <person name="Mourched A.-S."/>
            <person name="Charusanti P."/>
            <person name="Shaw S."/>
            <person name="Blin K."/>
            <person name="Weber T."/>
        </authorList>
    </citation>
    <scope>NUCLEOTIDE SEQUENCE [LARGE SCALE GENOMIC DNA]</scope>
    <source>
        <strain evidence="10 11">NBC_00319</strain>
    </source>
</reference>
<feature type="binding site" evidence="5">
    <location>
        <position position="112"/>
    </location>
    <ligand>
        <name>FAD</name>
        <dbReference type="ChEBI" id="CHEBI:57692"/>
    </ligand>
</feature>
<dbReference type="Proteomes" id="UP001432128">
    <property type="component" value="Chromosome"/>
</dbReference>
<dbReference type="GO" id="GO:0006103">
    <property type="term" value="P:2-oxoglutarate metabolic process"/>
    <property type="evidence" value="ECO:0007669"/>
    <property type="project" value="TreeGrafter"/>
</dbReference>
<dbReference type="PANTHER" id="PTHR22912">
    <property type="entry name" value="DISULFIDE OXIDOREDUCTASE"/>
    <property type="match status" value="1"/>
</dbReference>
<evidence type="ECO:0000313" key="11">
    <source>
        <dbReference type="Proteomes" id="UP001432128"/>
    </source>
</evidence>
<dbReference type="Pfam" id="PF02852">
    <property type="entry name" value="Pyr_redox_dim"/>
    <property type="match status" value="1"/>
</dbReference>
<evidence type="ECO:0000256" key="6">
    <source>
        <dbReference type="PIRSR" id="PIRSR000350-4"/>
    </source>
</evidence>
<dbReference type="PRINTS" id="PR00411">
    <property type="entry name" value="PNDRDTASEI"/>
</dbReference>
<feature type="binding site" evidence="5">
    <location>
        <begin position="320"/>
        <end position="323"/>
    </location>
    <ligand>
        <name>FAD</name>
        <dbReference type="ChEBI" id="CHEBI:57692"/>
    </ligand>
</feature>
<dbReference type="GO" id="GO:0004148">
    <property type="term" value="F:dihydrolipoyl dehydrogenase (NADH) activity"/>
    <property type="evidence" value="ECO:0007669"/>
    <property type="project" value="TreeGrafter"/>
</dbReference>
<feature type="binding site" evidence="5">
    <location>
        <position position="277"/>
    </location>
    <ligand>
        <name>NAD(+)</name>
        <dbReference type="ChEBI" id="CHEBI:57540"/>
    </ligand>
</feature>
<gene>
    <name evidence="10" type="ORF">OG579_08000</name>
</gene>
<keyword evidence="3 5" id="KW-0274">FAD</keyword>
<feature type="compositionally biased region" description="Low complexity" evidence="7">
    <location>
        <begin position="245"/>
        <end position="256"/>
    </location>
</feature>
<dbReference type="InterPro" id="IPR023753">
    <property type="entry name" value="FAD/NAD-binding_dom"/>
</dbReference>
<dbReference type="KEGG" id="whr:OG579_08000"/>
<dbReference type="EMBL" id="CP108021">
    <property type="protein sequence ID" value="WUM21705.1"/>
    <property type="molecule type" value="Genomic_DNA"/>
</dbReference>
<evidence type="ECO:0000256" key="7">
    <source>
        <dbReference type="SAM" id="MobiDB-lite"/>
    </source>
</evidence>
<evidence type="ECO:0000256" key="2">
    <source>
        <dbReference type="ARBA" id="ARBA00022630"/>
    </source>
</evidence>
<protein>
    <submittedName>
        <fullName evidence="10">NAD(P)/FAD-dependent oxidoreductase</fullName>
    </submittedName>
</protein>